<evidence type="ECO:0000259" key="1">
    <source>
        <dbReference type="Pfam" id="PF01796"/>
    </source>
</evidence>
<dbReference type="PANTHER" id="PTHR34075:SF5">
    <property type="entry name" value="BLR3430 PROTEIN"/>
    <property type="match status" value="1"/>
</dbReference>
<protein>
    <recommendedName>
        <fullName evidence="4">DUF35 domain-containing protein</fullName>
    </recommendedName>
</protein>
<feature type="domain" description="ChsH2 C-terminal OB-fold" evidence="1">
    <location>
        <begin position="57"/>
        <end position="124"/>
    </location>
</feature>
<dbReference type="Pfam" id="PF12172">
    <property type="entry name" value="zf-ChsH2"/>
    <property type="match status" value="1"/>
</dbReference>
<dbReference type="AlphaFoldDB" id="A0A381RDC6"/>
<dbReference type="EMBL" id="UINC01001793">
    <property type="protein sequence ID" value="SUZ88909.1"/>
    <property type="molecule type" value="Genomic_DNA"/>
</dbReference>
<dbReference type="InterPro" id="IPR052513">
    <property type="entry name" value="Thioester_dehydratase-like"/>
</dbReference>
<evidence type="ECO:0000259" key="2">
    <source>
        <dbReference type="Pfam" id="PF12172"/>
    </source>
</evidence>
<dbReference type="InterPro" id="IPR012340">
    <property type="entry name" value="NA-bd_OB-fold"/>
</dbReference>
<gene>
    <name evidence="3" type="ORF">METZ01_LOCUS41763</name>
</gene>
<organism evidence="3">
    <name type="scientific">marine metagenome</name>
    <dbReference type="NCBI Taxonomy" id="408172"/>
    <lineage>
        <taxon>unclassified sequences</taxon>
        <taxon>metagenomes</taxon>
        <taxon>ecological metagenomes</taxon>
    </lineage>
</organism>
<proteinExistence type="predicted"/>
<dbReference type="Pfam" id="PF01796">
    <property type="entry name" value="OB_ChsH2_C"/>
    <property type="match status" value="1"/>
</dbReference>
<dbReference type="InterPro" id="IPR002878">
    <property type="entry name" value="ChsH2_C"/>
</dbReference>
<dbReference type="InterPro" id="IPR022002">
    <property type="entry name" value="ChsH2_Znr"/>
</dbReference>
<reference evidence="3" key="1">
    <citation type="submission" date="2018-05" db="EMBL/GenBank/DDBJ databases">
        <authorList>
            <person name="Lanie J.A."/>
            <person name="Ng W.-L."/>
            <person name="Kazmierczak K.M."/>
            <person name="Andrzejewski T.M."/>
            <person name="Davidsen T.M."/>
            <person name="Wayne K.J."/>
            <person name="Tettelin H."/>
            <person name="Glass J.I."/>
            <person name="Rusch D."/>
            <person name="Podicherti R."/>
            <person name="Tsui H.-C.T."/>
            <person name="Winkler M.E."/>
        </authorList>
    </citation>
    <scope>NUCLEOTIDE SEQUENCE</scope>
</reference>
<dbReference type="Gene3D" id="6.10.30.10">
    <property type="match status" value="1"/>
</dbReference>
<feature type="domain" description="ChsH2 rubredoxin-like zinc ribbon" evidence="2">
    <location>
        <begin position="20"/>
        <end position="55"/>
    </location>
</feature>
<evidence type="ECO:0008006" key="4">
    <source>
        <dbReference type="Google" id="ProtNLM"/>
    </source>
</evidence>
<name>A0A381RDC6_9ZZZZ</name>
<evidence type="ECO:0000313" key="3">
    <source>
        <dbReference type="EMBL" id="SUZ88909.1"/>
    </source>
</evidence>
<dbReference type="SUPFAM" id="SSF50249">
    <property type="entry name" value="Nucleic acid-binding proteins"/>
    <property type="match status" value="1"/>
</dbReference>
<dbReference type="PANTHER" id="PTHR34075">
    <property type="entry name" value="BLR3430 PROTEIN"/>
    <property type="match status" value="1"/>
</dbReference>
<accession>A0A381RDC6</accession>
<sequence>MSEPTRPLPNFQESDTAPFWEGTMDRQLRFQRCNDCDTVIFHPRRHCVGCLGQDLSWHDASGKGTVYSYSIVRQSYHPFFRQHVPYVVAWVDLDEGPRLLSNVVGIEDPSTDAHCGMAVRVEWEPHGEYAIPLFRPLEKLAK</sequence>